<name>A0A3N4M3R7_9PEZI</name>
<accession>A0A3N4M3R7</accession>
<feature type="transmembrane region" description="Helical" evidence="1">
    <location>
        <begin position="6"/>
        <end position="24"/>
    </location>
</feature>
<dbReference type="InParanoid" id="A0A3N4M3R7"/>
<organism evidence="2 3">
    <name type="scientific">Terfezia boudieri ATCC MYA-4762</name>
    <dbReference type="NCBI Taxonomy" id="1051890"/>
    <lineage>
        <taxon>Eukaryota</taxon>
        <taxon>Fungi</taxon>
        <taxon>Dikarya</taxon>
        <taxon>Ascomycota</taxon>
        <taxon>Pezizomycotina</taxon>
        <taxon>Pezizomycetes</taxon>
        <taxon>Pezizales</taxon>
        <taxon>Pezizaceae</taxon>
        <taxon>Terfezia</taxon>
    </lineage>
</organism>
<proteinExistence type="predicted"/>
<gene>
    <name evidence="2" type="ORF">L211DRAFT_43610</name>
</gene>
<evidence type="ECO:0000256" key="1">
    <source>
        <dbReference type="SAM" id="Phobius"/>
    </source>
</evidence>
<keyword evidence="1" id="KW-1133">Transmembrane helix</keyword>
<dbReference type="AlphaFoldDB" id="A0A3N4M3R7"/>
<keyword evidence="3" id="KW-1185">Reference proteome</keyword>
<feature type="transmembrane region" description="Helical" evidence="1">
    <location>
        <begin position="31"/>
        <end position="49"/>
    </location>
</feature>
<evidence type="ECO:0000313" key="2">
    <source>
        <dbReference type="EMBL" id="RPB29806.1"/>
    </source>
</evidence>
<protein>
    <submittedName>
        <fullName evidence="2">Uncharacterized protein</fullName>
    </submittedName>
</protein>
<dbReference type="EMBL" id="ML121527">
    <property type="protein sequence ID" value="RPB29806.1"/>
    <property type="molecule type" value="Genomic_DNA"/>
</dbReference>
<keyword evidence="1" id="KW-0472">Membrane</keyword>
<reference evidence="2 3" key="1">
    <citation type="journal article" date="2018" name="Nat. Ecol. Evol.">
        <title>Pezizomycetes genomes reveal the molecular basis of ectomycorrhizal truffle lifestyle.</title>
        <authorList>
            <person name="Murat C."/>
            <person name="Payen T."/>
            <person name="Noel B."/>
            <person name="Kuo A."/>
            <person name="Morin E."/>
            <person name="Chen J."/>
            <person name="Kohler A."/>
            <person name="Krizsan K."/>
            <person name="Balestrini R."/>
            <person name="Da Silva C."/>
            <person name="Montanini B."/>
            <person name="Hainaut M."/>
            <person name="Levati E."/>
            <person name="Barry K.W."/>
            <person name="Belfiori B."/>
            <person name="Cichocki N."/>
            <person name="Clum A."/>
            <person name="Dockter R.B."/>
            <person name="Fauchery L."/>
            <person name="Guy J."/>
            <person name="Iotti M."/>
            <person name="Le Tacon F."/>
            <person name="Lindquist E.A."/>
            <person name="Lipzen A."/>
            <person name="Malagnac F."/>
            <person name="Mello A."/>
            <person name="Molinier V."/>
            <person name="Miyauchi S."/>
            <person name="Poulain J."/>
            <person name="Riccioni C."/>
            <person name="Rubini A."/>
            <person name="Sitrit Y."/>
            <person name="Splivallo R."/>
            <person name="Traeger S."/>
            <person name="Wang M."/>
            <person name="Zifcakova L."/>
            <person name="Wipf D."/>
            <person name="Zambonelli A."/>
            <person name="Paolocci F."/>
            <person name="Nowrousian M."/>
            <person name="Ottonello S."/>
            <person name="Baldrian P."/>
            <person name="Spatafora J.W."/>
            <person name="Henrissat B."/>
            <person name="Nagy L.G."/>
            <person name="Aury J.M."/>
            <person name="Wincker P."/>
            <person name="Grigoriev I.V."/>
            <person name="Bonfante P."/>
            <person name="Martin F.M."/>
        </authorList>
    </citation>
    <scope>NUCLEOTIDE SEQUENCE [LARGE SCALE GENOMIC DNA]</scope>
    <source>
        <strain evidence="2 3">ATCC MYA-4762</strain>
    </source>
</reference>
<keyword evidence="1" id="KW-0812">Transmembrane</keyword>
<dbReference type="Proteomes" id="UP000267821">
    <property type="component" value="Unassembled WGS sequence"/>
</dbReference>
<sequence length="94" mass="10840">MGFLLYVVLGSLLTCPILFLWCLVYQQSMHFFLSAIVFIAPYSSLPYLVCNRQFRNLGVWNWESCHGFQVLWLFLVSRIASGHCFARGVFPVTV</sequence>
<evidence type="ECO:0000313" key="3">
    <source>
        <dbReference type="Proteomes" id="UP000267821"/>
    </source>
</evidence>